<evidence type="ECO:0000256" key="3">
    <source>
        <dbReference type="ARBA" id="ARBA00022989"/>
    </source>
</evidence>
<feature type="compositionally biased region" description="Polar residues" evidence="5">
    <location>
        <begin position="1"/>
        <end position="11"/>
    </location>
</feature>
<dbReference type="InterPro" id="IPR013057">
    <property type="entry name" value="AA_transpt_TM"/>
</dbReference>
<feature type="transmembrane region" description="Helical" evidence="6">
    <location>
        <begin position="203"/>
        <end position="223"/>
    </location>
</feature>
<dbReference type="Pfam" id="PF01490">
    <property type="entry name" value="Aa_trans"/>
    <property type="match status" value="1"/>
</dbReference>
<feature type="transmembrane region" description="Helical" evidence="6">
    <location>
        <begin position="377"/>
        <end position="394"/>
    </location>
</feature>
<dbReference type="EMBL" id="CAXAMM010041743">
    <property type="protein sequence ID" value="CAK9101031.1"/>
    <property type="molecule type" value="Genomic_DNA"/>
</dbReference>
<evidence type="ECO:0000259" key="7">
    <source>
        <dbReference type="Pfam" id="PF01490"/>
    </source>
</evidence>
<organism evidence="8 9">
    <name type="scientific">Durusdinium trenchii</name>
    <dbReference type="NCBI Taxonomy" id="1381693"/>
    <lineage>
        <taxon>Eukaryota</taxon>
        <taxon>Sar</taxon>
        <taxon>Alveolata</taxon>
        <taxon>Dinophyceae</taxon>
        <taxon>Suessiales</taxon>
        <taxon>Symbiodiniaceae</taxon>
        <taxon>Durusdinium</taxon>
    </lineage>
</organism>
<name>A0ABP0RP53_9DINO</name>
<proteinExistence type="predicted"/>
<evidence type="ECO:0000256" key="2">
    <source>
        <dbReference type="ARBA" id="ARBA00022692"/>
    </source>
</evidence>
<protein>
    <submittedName>
        <fullName evidence="8">Probable GABA transporter 2</fullName>
    </submittedName>
</protein>
<feature type="transmembrane region" description="Helical" evidence="6">
    <location>
        <begin position="400"/>
        <end position="420"/>
    </location>
</feature>
<accession>A0ABP0RP53</accession>
<evidence type="ECO:0000313" key="9">
    <source>
        <dbReference type="Proteomes" id="UP001642464"/>
    </source>
</evidence>
<evidence type="ECO:0000256" key="5">
    <source>
        <dbReference type="SAM" id="MobiDB-lite"/>
    </source>
</evidence>
<evidence type="ECO:0000256" key="1">
    <source>
        <dbReference type="ARBA" id="ARBA00004141"/>
    </source>
</evidence>
<feature type="transmembrane region" description="Helical" evidence="6">
    <location>
        <begin position="327"/>
        <end position="349"/>
    </location>
</feature>
<dbReference type="Gene3D" id="1.20.1740.10">
    <property type="entry name" value="Amino acid/polyamine transporter I"/>
    <property type="match status" value="1"/>
</dbReference>
<comment type="caution">
    <text evidence="8">The sequence shown here is derived from an EMBL/GenBank/DDBJ whole genome shotgun (WGS) entry which is preliminary data.</text>
</comment>
<feature type="transmembrane region" description="Helical" evidence="6">
    <location>
        <begin position="97"/>
        <end position="119"/>
    </location>
</feature>
<dbReference type="PANTHER" id="PTHR22950">
    <property type="entry name" value="AMINO ACID TRANSPORTER"/>
    <property type="match status" value="1"/>
</dbReference>
<feature type="transmembrane region" description="Helical" evidence="6">
    <location>
        <begin position="180"/>
        <end position="197"/>
    </location>
</feature>
<feature type="domain" description="Amino acid transporter transmembrane" evidence="7">
    <location>
        <begin position="70"/>
        <end position="429"/>
    </location>
</feature>
<keyword evidence="4 6" id="KW-0472">Membrane</keyword>
<reference evidence="8 9" key="1">
    <citation type="submission" date="2024-02" db="EMBL/GenBank/DDBJ databases">
        <authorList>
            <person name="Chen Y."/>
            <person name="Shah S."/>
            <person name="Dougan E. K."/>
            <person name="Thang M."/>
            <person name="Chan C."/>
        </authorList>
    </citation>
    <scope>NUCLEOTIDE SEQUENCE [LARGE SCALE GENOMIC DNA]</scope>
</reference>
<comment type="subcellular location">
    <subcellularLocation>
        <location evidence="1">Membrane</location>
        <topology evidence="1">Multi-pass membrane protein</topology>
    </subcellularLocation>
</comment>
<feature type="transmembrane region" description="Helical" evidence="6">
    <location>
        <begin position="284"/>
        <end position="307"/>
    </location>
</feature>
<keyword evidence="2 6" id="KW-0812">Transmembrane</keyword>
<keyword evidence="9" id="KW-1185">Reference proteome</keyword>
<feature type="transmembrane region" description="Helical" evidence="6">
    <location>
        <begin position="139"/>
        <end position="160"/>
    </location>
</feature>
<evidence type="ECO:0000256" key="4">
    <source>
        <dbReference type="ARBA" id="ARBA00023136"/>
    </source>
</evidence>
<feature type="region of interest" description="Disordered" evidence="5">
    <location>
        <begin position="1"/>
        <end position="26"/>
    </location>
</feature>
<dbReference type="Proteomes" id="UP001642464">
    <property type="component" value="Unassembled WGS sequence"/>
</dbReference>
<sequence length="487" mass="54089">MIQQHGVSPNPDSVPRSGGTDVEVFDSIGPTKRRASLEVEVDGARGEDPDTGATKALALPQWGSSPWTNFVIVTAAYTTDNIAGPFAFQQAGWTAGVFLLAYAAATTYYTGVLLGKQTIPEGDNGSYPWITGKWLGKAGFYFAMVMQVLSYFTFIVVLLVKLGEWSSLAFRHYEESRICLNSFIAISALVLVVLTQVPTFRQVVPMAVLSLVLSFVRLILVYVQMGRYDMGTNCSPDYDLPDDESRILTFFKGLSTFAWMFGGHGMYPEEIREMKDPQENFGKALNFAYAIIILQYALMVFPAYYTWGSWTSPVLLDNLPDDNVTTLAIWISIVWMLITAAISNLLLCLTMEVHVWNLSPLVHFDPLARFPPVVTRFCHRALMVGLQLFFALMLQEAGIGNIQAFVGAFGFGALTFWLPYILELRRVRRRALLHYGLLGLGMVLTTFGIYSAVASMVAETGGQLFSTHCRQVNLQNATEGPCDYVYD</sequence>
<evidence type="ECO:0000313" key="8">
    <source>
        <dbReference type="EMBL" id="CAK9101031.1"/>
    </source>
</evidence>
<keyword evidence="3 6" id="KW-1133">Transmembrane helix</keyword>
<feature type="transmembrane region" description="Helical" evidence="6">
    <location>
        <begin position="432"/>
        <end position="453"/>
    </location>
</feature>
<evidence type="ECO:0000256" key="6">
    <source>
        <dbReference type="SAM" id="Phobius"/>
    </source>
</evidence>
<gene>
    <name evidence="8" type="ORF">SCF082_LOCUS47249</name>
</gene>